<dbReference type="EMBL" id="FPBP01000009">
    <property type="protein sequence ID" value="SFU80503.1"/>
    <property type="molecule type" value="Genomic_DNA"/>
</dbReference>
<reference evidence="12" key="1">
    <citation type="submission" date="2016-10" db="EMBL/GenBank/DDBJ databases">
        <authorList>
            <person name="Varghese N."/>
            <person name="Submissions S."/>
        </authorList>
    </citation>
    <scope>NUCLEOTIDE SEQUENCE [LARGE SCALE GENOMIC DNA]</scope>
    <source>
        <strain evidence="12">CGMCC 1.6981</strain>
    </source>
</reference>
<feature type="domain" description="Tripartite ATP-independent periplasmic transporters DctQ component" evidence="10">
    <location>
        <begin position="26"/>
        <end position="159"/>
    </location>
</feature>
<keyword evidence="2 9" id="KW-0813">Transport</keyword>
<dbReference type="GO" id="GO:0005886">
    <property type="term" value="C:plasma membrane"/>
    <property type="evidence" value="ECO:0007669"/>
    <property type="project" value="UniProtKB-SubCell"/>
</dbReference>
<evidence type="ECO:0000256" key="8">
    <source>
        <dbReference type="ARBA" id="ARBA00038436"/>
    </source>
</evidence>
<keyword evidence="6 9" id="KW-1133">Transmembrane helix</keyword>
<accession>A0A1I7J5Q8</accession>
<feature type="transmembrane region" description="Helical" evidence="9">
    <location>
        <begin position="18"/>
        <end position="40"/>
    </location>
</feature>
<evidence type="ECO:0000313" key="11">
    <source>
        <dbReference type="EMBL" id="SFU80503.1"/>
    </source>
</evidence>
<feature type="transmembrane region" description="Helical" evidence="9">
    <location>
        <begin position="46"/>
        <end position="67"/>
    </location>
</feature>
<comment type="similarity">
    <text evidence="8 9">Belongs to the TRAP transporter small permease family.</text>
</comment>
<comment type="subcellular location">
    <subcellularLocation>
        <location evidence="1 9">Cell inner membrane</location>
        <topology evidence="1 9">Multi-pass membrane protein</topology>
    </subcellularLocation>
</comment>
<dbReference type="OrthoDB" id="9795655at2"/>
<feature type="transmembrane region" description="Helical" evidence="9">
    <location>
        <begin position="88"/>
        <end position="112"/>
    </location>
</feature>
<name>A0A1I7J5Q8_9GAMM</name>
<evidence type="ECO:0000256" key="6">
    <source>
        <dbReference type="ARBA" id="ARBA00022989"/>
    </source>
</evidence>
<keyword evidence="5 9" id="KW-0812">Transmembrane</keyword>
<dbReference type="PANTHER" id="PTHR35011">
    <property type="entry name" value="2,3-DIKETO-L-GULONATE TRAP TRANSPORTER SMALL PERMEASE PROTEIN YIAM"/>
    <property type="match status" value="1"/>
</dbReference>
<evidence type="ECO:0000256" key="3">
    <source>
        <dbReference type="ARBA" id="ARBA00022475"/>
    </source>
</evidence>
<evidence type="ECO:0000256" key="2">
    <source>
        <dbReference type="ARBA" id="ARBA00022448"/>
    </source>
</evidence>
<feature type="transmembrane region" description="Helical" evidence="9">
    <location>
        <begin position="132"/>
        <end position="155"/>
    </location>
</feature>
<evidence type="ECO:0000259" key="10">
    <source>
        <dbReference type="Pfam" id="PF04290"/>
    </source>
</evidence>
<dbReference type="Proteomes" id="UP000198693">
    <property type="component" value="Unassembled WGS sequence"/>
</dbReference>
<evidence type="ECO:0000256" key="1">
    <source>
        <dbReference type="ARBA" id="ARBA00004429"/>
    </source>
</evidence>
<evidence type="ECO:0000313" key="12">
    <source>
        <dbReference type="Proteomes" id="UP000198693"/>
    </source>
</evidence>
<sequence length="167" mass="18866">MNAIAKAIDSLNEGFGRLIAPLLAVITLIVIYDIAMRFLIGRPSDWAFDVTKMLFGAHFMLMAAYGLRHHAHVEVDVLKRLLSRRKQAVLDILGYLIFFIPFIWMLIIYGWAFFERSFSRGETTYGMVAIPVYPVKSVIVIAAVLILLQAVAIVIRAIQQLREENAA</sequence>
<gene>
    <name evidence="11" type="ORF">SAMN04487955_10987</name>
</gene>
<comment type="subunit">
    <text evidence="9">The complex comprises the extracytoplasmic solute receptor protein and the two transmembrane proteins.</text>
</comment>
<comment type="function">
    <text evidence="9">Part of the tripartite ATP-independent periplasmic (TRAP) transport system.</text>
</comment>
<proteinExistence type="inferred from homology"/>
<dbReference type="RefSeq" id="WP_089796437.1">
    <property type="nucleotide sequence ID" value="NZ_FPBP01000009.1"/>
</dbReference>
<dbReference type="PANTHER" id="PTHR35011:SF4">
    <property type="entry name" value="SLL1102 PROTEIN"/>
    <property type="match status" value="1"/>
</dbReference>
<protein>
    <recommendedName>
        <fullName evidence="9">TRAP transporter small permease protein</fullName>
    </recommendedName>
</protein>
<evidence type="ECO:0000256" key="7">
    <source>
        <dbReference type="ARBA" id="ARBA00023136"/>
    </source>
</evidence>
<dbReference type="InterPro" id="IPR055348">
    <property type="entry name" value="DctQ"/>
</dbReference>
<dbReference type="InterPro" id="IPR007387">
    <property type="entry name" value="TRAP_DctQ"/>
</dbReference>
<dbReference type="Pfam" id="PF04290">
    <property type="entry name" value="DctQ"/>
    <property type="match status" value="1"/>
</dbReference>
<organism evidence="11 12">
    <name type="scientific">Halomonas korlensis</name>
    <dbReference type="NCBI Taxonomy" id="463301"/>
    <lineage>
        <taxon>Bacteria</taxon>
        <taxon>Pseudomonadati</taxon>
        <taxon>Pseudomonadota</taxon>
        <taxon>Gammaproteobacteria</taxon>
        <taxon>Oceanospirillales</taxon>
        <taxon>Halomonadaceae</taxon>
        <taxon>Halomonas</taxon>
    </lineage>
</organism>
<keyword evidence="12" id="KW-1185">Reference proteome</keyword>
<evidence type="ECO:0000256" key="5">
    <source>
        <dbReference type="ARBA" id="ARBA00022692"/>
    </source>
</evidence>
<keyword evidence="4 9" id="KW-0997">Cell inner membrane</keyword>
<evidence type="ECO:0000256" key="9">
    <source>
        <dbReference type="RuleBase" id="RU369079"/>
    </source>
</evidence>
<keyword evidence="7 9" id="KW-0472">Membrane</keyword>
<evidence type="ECO:0000256" key="4">
    <source>
        <dbReference type="ARBA" id="ARBA00022519"/>
    </source>
</evidence>
<keyword evidence="3" id="KW-1003">Cell membrane</keyword>
<dbReference type="GO" id="GO:0022857">
    <property type="term" value="F:transmembrane transporter activity"/>
    <property type="evidence" value="ECO:0007669"/>
    <property type="project" value="UniProtKB-UniRule"/>
</dbReference>
<dbReference type="STRING" id="463301.SAMN04487955_10987"/>
<dbReference type="AlphaFoldDB" id="A0A1I7J5Q8"/>